<dbReference type="InterPro" id="IPR032675">
    <property type="entry name" value="LRR_dom_sf"/>
</dbReference>
<name>A0ABQ8UUN8_9EUKA</name>
<proteinExistence type="predicted"/>
<dbReference type="SUPFAM" id="SSF52047">
    <property type="entry name" value="RNI-like"/>
    <property type="match status" value="2"/>
</dbReference>
<dbReference type="Proteomes" id="UP001141327">
    <property type="component" value="Unassembled WGS sequence"/>
</dbReference>
<accession>A0ABQ8UUN8</accession>
<dbReference type="EMBL" id="JAPMOS010000009">
    <property type="protein sequence ID" value="KAJ4461089.1"/>
    <property type="molecule type" value="Genomic_DNA"/>
</dbReference>
<organism evidence="1 2">
    <name type="scientific">Paratrimastix pyriformis</name>
    <dbReference type="NCBI Taxonomy" id="342808"/>
    <lineage>
        <taxon>Eukaryota</taxon>
        <taxon>Metamonada</taxon>
        <taxon>Preaxostyla</taxon>
        <taxon>Paratrimastigidae</taxon>
        <taxon>Paratrimastix</taxon>
    </lineage>
</organism>
<gene>
    <name evidence="1" type="ORF">PAPYR_2534</name>
</gene>
<keyword evidence="2" id="KW-1185">Reference proteome</keyword>
<comment type="caution">
    <text evidence="1">The sequence shown here is derived from an EMBL/GenBank/DDBJ whole genome shotgun (WGS) entry which is preliminary data.</text>
</comment>
<protein>
    <submittedName>
        <fullName evidence="1">Uncharacterized protein</fullName>
    </submittedName>
</protein>
<sequence>MGPEGTPVSLRLYILLIGLSHATRKAIRGTLRQISFAETDPEDSADGIETEVVLATPTADALAALVGPCKDLAELSLPTRDPAMWGCGRTEAVYCPWVDEAFAGHTQLAVLHIPYGDAVLAALPRILGHLSGLVEFRLELSDDAPLEAPLDALVGCCPRLEALHLNLRMRGFQSCEFDPTLLTRSPHFCGRLKQLTISGALRNDAVFLQSFTNLERLHLGTTPTLAPVAPHLTHLTLNGGYQDGRALLDLGLTRLESLTLCDGASCTDMARLLTANRTTIRSLSVRPSGPVGSLFQVLATCSVLTDLDLVIRASAPGEVNLTDLPPSLLNQLRTLRLGVLTTPLEAYLNPIDIASASLQKLNLDMIYRGLGTSVVLTCPALEMLTLPSPIDSATILNYPLFLHCPRLQRILNLGEQSLTDCQPMPLLDQVGYHWQCRKCPSLDALRALSPRLSWVSGAHLADPQELVELCQMMPALASLQVILSPFRLAIPGDDSQLTRVELRLPAHVEHLDLTLATTNDVDGAGADVDVDADFDADVDADADADADAEKPVGEEPFDMSVGSSGLRDFSFCGSGCVCVNSLDLCCPALVDLQLSSLPTLTAFNLDTAPVGPGTDGSSRLRSLYIDDCHALEAAPLMACLGQHGDRLSDLFIVSTPVPCCEAWSQLTATLSALPRLTRLELSGHPADLNLTLTCPALRIFNDYGTTPRSLVLDCPLLEEQRVLLDTNAERFELVGEAPYLRLVGGVSSPWAERLKGRWPGAMLMTDL</sequence>
<evidence type="ECO:0000313" key="1">
    <source>
        <dbReference type="EMBL" id="KAJ4461089.1"/>
    </source>
</evidence>
<reference evidence="1" key="1">
    <citation type="journal article" date="2022" name="bioRxiv">
        <title>Genomics of Preaxostyla Flagellates Illuminates Evolutionary Transitions and the Path Towards Mitochondrial Loss.</title>
        <authorList>
            <person name="Novak L.V.F."/>
            <person name="Treitli S.C."/>
            <person name="Pyrih J."/>
            <person name="Halakuc P."/>
            <person name="Pipaliya S.V."/>
            <person name="Vacek V."/>
            <person name="Brzon O."/>
            <person name="Soukal P."/>
            <person name="Eme L."/>
            <person name="Dacks J.B."/>
            <person name="Karnkowska A."/>
            <person name="Elias M."/>
            <person name="Hampl V."/>
        </authorList>
    </citation>
    <scope>NUCLEOTIDE SEQUENCE</scope>
    <source>
        <strain evidence="1">RCP-MX</strain>
    </source>
</reference>
<evidence type="ECO:0000313" key="2">
    <source>
        <dbReference type="Proteomes" id="UP001141327"/>
    </source>
</evidence>
<dbReference type="Gene3D" id="3.80.10.10">
    <property type="entry name" value="Ribonuclease Inhibitor"/>
    <property type="match status" value="1"/>
</dbReference>